<accession>A0A0E9T9P6</accession>
<sequence length="10" mass="1224">MINVFIVKLF</sequence>
<proteinExistence type="predicted"/>
<reference evidence="1" key="1">
    <citation type="submission" date="2014-11" db="EMBL/GenBank/DDBJ databases">
        <authorList>
            <person name="Amaro Gonzalez C."/>
        </authorList>
    </citation>
    <scope>NUCLEOTIDE SEQUENCE</scope>
</reference>
<organism evidence="1">
    <name type="scientific">Anguilla anguilla</name>
    <name type="common">European freshwater eel</name>
    <name type="synonym">Muraena anguilla</name>
    <dbReference type="NCBI Taxonomy" id="7936"/>
    <lineage>
        <taxon>Eukaryota</taxon>
        <taxon>Metazoa</taxon>
        <taxon>Chordata</taxon>
        <taxon>Craniata</taxon>
        <taxon>Vertebrata</taxon>
        <taxon>Euteleostomi</taxon>
        <taxon>Actinopterygii</taxon>
        <taxon>Neopterygii</taxon>
        <taxon>Teleostei</taxon>
        <taxon>Anguilliformes</taxon>
        <taxon>Anguillidae</taxon>
        <taxon>Anguilla</taxon>
    </lineage>
</organism>
<reference evidence="1" key="2">
    <citation type="journal article" date="2015" name="Fish Shellfish Immunol.">
        <title>Early steps in the European eel (Anguilla anguilla)-Vibrio vulnificus interaction in the gills: Role of the RtxA13 toxin.</title>
        <authorList>
            <person name="Callol A."/>
            <person name="Pajuelo D."/>
            <person name="Ebbesson L."/>
            <person name="Teles M."/>
            <person name="MacKenzie S."/>
            <person name="Amaro C."/>
        </authorList>
    </citation>
    <scope>NUCLEOTIDE SEQUENCE</scope>
</reference>
<evidence type="ECO:0000313" key="1">
    <source>
        <dbReference type="EMBL" id="JAH50346.1"/>
    </source>
</evidence>
<protein>
    <submittedName>
        <fullName evidence="1">Uncharacterized protein</fullName>
    </submittedName>
</protein>
<name>A0A0E9T9P6_ANGAN</name>
<dbReference type="EMBL" id="GBXM01058231">
    <property type="protein sequence ID" value="JAH50346.1"/>
    <property type="molecule type" value="Transcribed_RNA"/>
</dbReference>